<dbReference type="Proteomes" id="UP000476176">
    <property type="component" value="Unassembled WGS sequence"/>
</dbReference>
<name>A0A6G0KPJ6_9STRA</name>
<evidence type="ECO:0000313" key="7">
    <source>
        <dbReference type="Proteomes" id="UP000488956"/>
    </source>
</evidence>
<protein>
    <recommendedName>
        <fullName evidence="8">RxLR effector protein</fullName>
    </recommendedName>
</protein>
<evidence type="ECO:0000313" key="6">
    <source>
        <dbReference type="Proteomes" id="UP000486351"/>
    </source>
</evidence>
<accession>A0A6G0KPJ6</accession>
<keyword evidence="1" id="KW-0732">Signal</keyword>
<organism evidence="2 7">
    <name type="scientific">Phytophthora fragariae</name>
    <dbReference type="NCBI Taxonomy" id="53985"/>
    <lineage>
        <taxon>Eukaryota</taxon>
        <taxon>Sar</taxon>
        <taxon>Stramenopiles</taxon>
        <taxon>Oomycota</taxon>
        <taxon>Peronosporomycetes</taxon>
        <taxon>Peronosporales</taxon>
        <taxon>Peronosporaceae</taxon>
        <taxon>Phytophthora</taxon>
    </lineage>
</organism>
<reference evidence="5 6" key="1">
    <citation type="submission" date="2018-09" db="EMBL/GenBank/DDBJ databases">
        <title>Genomic investigation of the strawberry pathogen Phytophthora fragariae indicates pathogenicity is determined by transcriptional variation in three key races.</title>
        <authorList>
            <person name="Adams T.M."/>
            <person name="Armitage A.D."/>
            <person name="Sobczyk M.K."/>
            <person name="Bates H.J."/>
            <person name="Dunwell J.M."/>
            <person name="Nellist C.F."/>
            <person name="Harrison R.J."/>
        </authorList>
    </citation>
    <scope>NUCLEOTIDE SEQUENCE [LARGE SCALE GENOMIC DNA]</scope>
    <source>
        <strain evidence="3 5">BC-23</strain>
        <strain evidence="4 6">NOV-77</strain>
        <strain evidence="2 7">ONT-3</strain>
    </source>
</reference>
<evidence type="ECO:0000313" key="3">
    <source>
        <dbReference type="EMBL" id="KAE9209240.1"/>
    </source>
</evidence>
<evidence type="ECO:0000256" key="1">
    <source>
        <dbReference type="SAM" id="SignalP"/>
    </source>
</evidence>
<dbReference type="EMBL" id="QXFY01000150">
    <property type="protein sequence ID" value="KAE9354688.1"/>
    <property type="molecule type" value="Genomic_DNA"/>
</dbReference>
<dbReference type="EMBL" id="QXFX01001205">
    <property type="protein sequence ID" value="KAE9094579.1"/>
    <property type="molecule type" value="Genomic_DNA"/>
</dbReference>
<sequence length="57" mass="6441">MIKLMCSLFLLCSLLANSCILRVPSSANNFEEGSKCHLDVLRRQKQRACNRYASCGF</sequence>
<gene>
    <name evidence="3" type="ORF">PF004_g16525</name>
    <name evidence="4" type="ORF">PF008_g4410</name>
    <name evidence="2" type="ORF">PF010_g17044</name>
</gene>
<feature type="signal peptide" evidence="1">
    <location>
        <begin position="1"/>
        <end position="16"/>
    </location>
</feature>
<dbReference type="EMBL" id="QXGC01001177">
    <property type="protein sequence ID" value="KAE9209240.1"/>
    <property type="molecule type" value="Genomic_DNA"/>
</dbReference>
<feature type="chain" id="PRO_5036174047" description="RxLR effector protein" evidence="1">
    <location>
        <begin position="17"/>
        <end position="57"/>
    </location>
</feature>
<evidence type="ECO:0000313" key="2">
    <source>
        <dbReference type="EMBL" id="KAE9094579.1"/>
    </source>
</evidence>
<dbReference type="Proteomes" id="UP000486351">
    <property type="component" value="Unassembled WGS sequence"/>
</dbReference>
<dbReference type="AlphaFoldDB" id="A0A6G0KPJ6"/>
<comment type="caution">
    <text evidence="2">The sequence shown here is derived from an EMBL/GenBank/DDBJ whole genome shotgun (WGS) entry which is preliminary data.</text>
</comment>
<evidence type="ECO:0000313" key="4">
    <source>
        <dbReference type="EMBL" id="KAE9354688.1"/>
    </source>
</evidence>
<proteinExistence type="predicted"/>
<evidence type="ECO:0008006" key="8">
    <source>
        <dbReference type="Google" id="ProtNLM"/>
    </source>
</evidence>
<evidence type="ECO:0000313" key="5">
    <source>
        <dbReference type="Proteomes" id="UP000476176"/>
    </source>
</evidence>
<dbReference type="Proteomes" id="UP000488956">
    <property type="component" value="Unassembled WGS sequence"/>
</dbReference>